<name>A0A1M5HLW7_FLAJO</name>
<proteinExistence type="predicted"/>
<keyword evidence="1" id="KW-0812">Transmembrane</keyword>
<organism evidence="2 3">
    <name type="scientific">Flavobacterium johnsoniae</name>
    <name type="common">Cytophaga johnsonae</name>
    <dbReference type="NCBI Taxonomy" id="986"/>
    <lineage>
        <taxon>Bacteria</taxon>
        <taxon>Pseudomonadati</taxon>
        <taxon>Bacteroidota</taxon>
        <taxon>Flavobacteriia</taxon>
        <taxon>Flavobacteriales</taxon>
        <taxon>Flavobacteriaceae</taxon>
        <taxon>Flavobacterium</taxon>
    </lineage>
</organism>
<evidence type="ECO:0000256" key="1">
    <source>
        <dbReference type="SAM" id="Phobius"/>
    </source>
</evidence>
<keyword evidence="1" id="KW-1133">Transmembrane helix</keyword>
<keyword evidence="1" id="KW-0472">Membrane</keyword>
<gene>
    <name evidence="2" type="ORF">SAMN05444388_101916</name>
</gene>
<dbReference type="RefSeq" id="WP_073408308.1">
    <property type="nucleotide sequence ID" value="NZ_FQWH01000001.1"/>
</dbReference>
<dbReference type="Proteomes" id="UP000184112">
    <property type="component" value="Unassembled WGS sequence"/>
</dbReference>
<dbReference type="EMBL" id="FQWH01000001">
    <property type="protein sequence ID" value="SHG16943.1"/>
    <property type="molecule type" value="Genomic_DNA"/>
</dbReference>
<feature type="transmembrane region" description="Helical" evidence="1">
    <location>
        <begin position="297"/>
        <end position="317"/>
    </location>
</feature>
<evidence type="ECO:0000313" key="2">
    <source>
        <dbReference type="EMBL" id="SHG16943.1"/>
    </source>
</evidence>
<protein>
    <submittedName>
        <fullName evidence="2">Uncharacterized protein</fullName>
    </submittedName>
</protein>
<dbReference type="AlphaFoldDB" id="A0A1M5HLW7"/>
<feature type="transmembrane region" description="Helical" evidence="1">
    <location>
        <begin position="40"/>
        <end position="62"/>
    </location>
</feature>
<reference evidence="2 3" key="1">
    <citation type="submission" date="2016-11" db="EMBL/GenBank/DDBJ databases">
        <authorList>
            <person name="Jaros S."/>
            <person name="Januszkiewicz K."/>
            <person name="Wedrychowicz H."/>
        </authorList>
    </citation>
    <scope>NUCLEOTIDE SEQUENCE [LARGE SCALE GENOMIC DNA]</scope>
    <source>
        <strain evidence="2 3">DSM 6792</strain>
    </source>
</reference>
<accession>A0A1M5HLW7</accession>
<sequence>MSTKVPQDNSNDEINVFDISKSINTFFDKMNIYIFRFIHFFVRNWILVLVLIAVGFSFGWYLDTSKKSYNNEIIVTPNFGSVDYLYSKIDLIESKIISGDTLFLKETVGISQPKLLKKIEIKPISDAFKFVEDKEQNFDLIKLMAEDGDINKVLVDNVTSKNYTFHTITLVSKELVDEKKFVEPLLKYLNDSKYYNSVQKIGFQNLEQQIAQNDSIITQINNVVNHFSNKSKSSSNDKLVYYNENTQLNEMIKTKQYLVNEQGKNRLKMLSFDQTIKEVSSTLNIKNTQSLNGKLKYILPILFIFGFAFIYLFKGFYRKQLQKNLIIKKNV</sequence>
<evidence type="ECO:0000313" key="3">
    <source>
        <dbReference type="Proteomes" id="UP000184112"/>
    </source>
</evidence>